<dbReference type="Pfam" id="PF04542">
    <property type="entry name" value="Sigma70_r2"/>
    <property type="match status" value="1"/>
</dbReference>
<dbReference type="InterPro" id="IPR007627">
    <property type="entry name" value="RNA_pol_sigma70_r2"/>
</dbReference>
<dbReference type="AlphaFoldDB" id="A0A6N7ZEL4"/>
<evidence type="ECO:0000256" key="1">
    <source>
        <dbReference type="ARBA" id="ARBA00010641"/>
    </source>
</evidence>
<accession>A0A6N7ZEL4</accession>
<dbReference type="Gene3D" id="1.10.1740.10">
    <property type="match status" value="1"/>
</dbReference>
<evidence type="ECO:0000313" key="11">
    <source>
        <dbReference type="EMBL" id="NDO88142.1"/>
    </source>
</evidence>
<keyword evidence="5 6" id="KW-0804">Transcription</keyword>
<feature type="domain" description="RNA polymerase sigma-70 region 2" evidence="8">
    <location>
        <begin position="74"/>
        <end position="141"/>
    </location>
</feature>
<evidence type="ECO:0000313" key="12">
    <source>
        <dbReference type="Proteomes" id="UP000440668"/>
    </source>
</evidence>
<reference evidence="11" key="2">
    <citation type="submission" date="2020-01" db="EMBL/GenBank/DDBJ databases">
        <authorList>
            <person name="Aviles F."/>
            <person name="Meyer T.E."/>
            <person name="Kyndt J.A."/>
        </authorList>
    </citation>
    <scope>NUCLEOTIDE SEQUENCE</scope>
    <source>
        <strain evidence="11">SE3</strain>
    </source>
</reference>
<evidence type="ECO:0000256" key="7">
    <source>
        <dbReference type="SAM" id="MobiDB-lite"/>
    </source>
</evidence>
<dbReference type="InterPro" id="IPR000838">
    <property type="entry name" value="RNA_pol_sigma70_ECF_CS"/>
</dbReference>
<dbReference type="Gene3D" id="1.10.10.10">
    <property type="entry name" value="Winged helix-like DNA-binding domain superfamily/Winged helix DNA-binding domain"/>
    <property type="match status" value="1"/>
</dbReference>
<dbReference type="InterPro" id="IPR007630">
    <property type="entry name" value="RNA_pol_sigma70_r4"/>
</dbReference>
<evidence type="ECO:0000256" key="3">
    <source>
        <dbReference type="ARBA" id="ARBA00023082"/>
    </source>
</evidence>
<keyword evidence="13" id="KW-1185">Reference proteome</keyword>
<dbReference type="PROSITE" id="PS01063">
    <property type="entry name" value="SIGMA70_ECF"/>
    <property type="match status" value="1"/>
</dbReference>
<dbReference type="InterPro" id="IPR036388">
    <property type="entry name" value="WH-like_DNA-bd_sf"/>
</dbReference>
<sequence>MTAPRLPVAERSTSARAARGYDRWTPLAAPAQAAGADPRGPVLNPTDTGPSDPDLWRLGRAFADGDEQALAEAYRRWSALVHTIALRSLGSRADAEDVTQQVFVAAWRGRARFDPDTARLPAWLVGITRHTVADAHESRTRVRRSQEAVAATTDPRPTVAEDTDVGRVADRVVLSDELRRLGDPGRTILELAFFRDLTHVQIAEELGLPLGTVKSHVRRSLIRLRDRLEVDGAAHR</sequence>
<dbReference type="RefSeq" id="WP_155098162.1">
    <property type="nucleotide sequence ID" value="NZ_JAAFAN010000003.1"/>
</dbReference>
<proteinExistence type="inferred from homology"/>
<evidence type="ECO:0000313" key="10">
    <source>
        <dbReference type="EMBL" id="MTG87875.1"/>
    </source>
</evidence>
<dbReference type="SUPFAM" id="SSF88946">
    <property type="entry name" value="Sigma2 domain of RNA polymerase sigma factors"/>
    <property type="match status" value="1"/>
</dbReference>
<evidence type="ECO:0000256" key="6">
    <source>
        <dbReference type="RuleBase" id="RU000716"/>
    </source>
</evidence>
<dbReference type="Proteomes" id="UP000471672">
    <property type="component" value="Unassembled WGS sequence"/>
</dbReference>
<evidence type="ECO:0000256" key="5">
    <source>
        <dbReference type="ARBA" id="ARBA00023163"/>
    </source>
</evidence>
<evidence type="ECO:0000259" key="8">
    <source>
        <dbReference type="Pfam" id="PF04542"/>
    </source>
</evidence>
<reference evidence="10 12" key="1">
    <citation type="submission" date="2019-11" db="EMBL/GenBank/DDBJ databases">
        <title>Cellulosimicrobium composti sp. nov. isolated from a compost.</title>
        <authorList>
            <person name="Yang Y."/>
        </authorList>
    </citation>
    <scope>NUCLEOTIDE SEQUENCE [LARGE SCALE GENOMIC DNA]</scope>
    <source>
        <strain evidence="10 12">BIT-GX5</strain>
    </source>
</reference>
<evidence type="ECO:0000313" key="13">
    <source>
        <dbReference type="Proteomes" id="UP000471672"/>
    </source>
</evidence>
<name>A0A6N7ZEL4_9MICO</name>
<evidence type="ECO:0000256" key="2">
    <source>
        <dbReference type="ARBA" id="ARBA00023015"/>
    </source>
</evidence>
<dbReference type="Proteomes" id="UP000440668">
    <property type="component" value="Unassembled WGS sequence"/>
</dbReference>
<feature type="region of interest" description="Disordered" evidence="7">
    <location>
        <begin position="1"/>
        <end position="52"/>
    </location>
</feature>
<dbReference type="PANTHER" id="PTHR43133:SF62">
    <property type="entry name" value="RNA POLYMERASE SIGMA FACTOR SIGZ"/>
    <property type="match status" value="1"/>
</dbReference>
<dbReference type="InterPro" id="IPR013324">
    <property type="entry name" value="RNA_pol_sigma_r3/r4-like"/>
</dbReference>
<organism evidence="10 12">
    <name type="scientific">Cellulosimicrobium composti</name>
    <dbReference type="NCBI Taxonomy" id="2672572"/>
    <lineage>
        <taxon>Bacteria</taxon>
        <taxon>Bacillati</taxon>
        <taxon>Actinomycetota</taxon>
        <taxon>Actinomycetes</taxon>
        <taxon>Micrococcales</taxon>
        <taxon>Promicromonosporaceae</taxon>
        <taxon>Cellulosimicrobium</taxon>
    </lineage>
</organism>
<dbReference type="CDD" id="cd06171">
    <property type="entry name" value="Sigma70_r4"/>
    <property type="match status" value="1"/>
</dbReference>
<gene>
    <name evidence="10" type="ORF">GJV82_02735</name>
    <name evidence="11" type="ORF">GYH36_01425</name>
</gene>
<dbReference type="GO" id="GO:0006352">
    <property type="term" value="P:DNA-templated transcription initiation"/>
    <property type="evidence" value="ECO:0007669"/>
    <property type="project" value="InterPro"/>
</dbReference>
<dbReference type="InterPro" id="IPR013325">
    <property type="entry name" value="RNA_pol_sigma_r2"/>
</dbReference>
<keyword evidence="2 6" id="KW-0805">Transcription regulation</keyword>
<dbReference type="InterPro" id="IPR039425">
    <property type="entry name" value="RNA_pol_sigma-70-like"/>
</dbReference>
<reference evidence="11 13" key="3">
    <citation type="journal article" date="2021" name="Arch. Microbiol.">
        <title>Cellulosimicrobium fucosivorans sp. nov., isolated from San Elijo Lagoon, contains a fucose metabolic pathway linked to carotenoid production.</title>
        <authorList>
            <person name="Aviles F.A."/>
            <person name="Kyndt J.A."/>
        </authorList>
    </citation>
    <scope>NUCLEOTIDE SEQUENCE [LARGE SCALE GENOMIC DNA]</scope>
    <source>
        <strain evidence="11 13">SE3</strain>
    </source>
</reference>
<dbReference type="InterPro" id="IPR014284">
    <property type="entry name" value="RNA_pol_sigma-70_dom"/>
</dbReference>
<dbReference type="PANTHER" id="PTHR43133">
    <property type="entry name" value="RNA POLYMERASE ECF-TYPE SIGMA FACTO"/>
    <property type="match status" value="1"/>
</dbReference>
<protein>
    <recommendedName>
        <fullName evidence="6">RNA polymerase sigma factor</fullName>
    </recommendedName>
</protein>
<comment type="similarity">
    <text evidence="1 6">Belongs to the sigma-70 factor family. ECF subfamily.</text>
</comment>
<dbReference type="EMBL" id="WMKA01000004">
    <property type="protein sequence ID" value="MTG87875.1"/>
    <property type="molecule type" value="Genomic_DNA"/>
</dbReference>
<dbReference type="NCBIfam" id="TIGR02937">
    <property type="entry name" value="sigma70-ECF"/>
    <property type="match status" value="1"/>
</dbReference>
<dbReference type="SUPFAM" id="SSF88659">
    <property type="entry name" value="Sigma3 and sigma4 domains of RNA polymerase sigma factors"/>
    <property type="match status" value="1"/>
</dbReference>
<feature type="domain" description="RNA polymerase sigma-70 region 4" evidence="9">
    <location>
        <begin position="180"/>
        <end position="225"/>
    </location>
</feature>
<evidence type="ECO:0000259" key="9">
    <source>
        <dbReference type="Pfam" id="PF04545"/>
    </source>
</evidence>
<dbReference type="GO" id="GO:0016987">
    <property type="term" value="F:sigma factor activity"/>
    <property type="evidence" value="ECO:0007669"/>
    <property type="project" value="UniProtKB-KW"/>
</dbReference>
<dbReference type="GO" id="GO:0003677">
    <property type="term" value="F:DNA binding"/>
    <property type="evidence" value="ECO:0007669"/>
    <property type="project" value="UniProtKB-KW"/>
</dbReference>
<keyword evidence="3 6" id="KW-0731">Sigma factor</keyword>
<dbReference type="Pfam" id="PF04545">
    <property type="entry name" value="Sigma70_r4"/>
    <property type="match status" value="1"/>
</dbReference>
<comment type="caution">
    <text evidence="10">The sequence shown here is derived from an EMBL/GenBank/DDBJ whole genome shotgun (WGS) entry which is preliminary data.</text>
</comment>
<feature type="compositionally biased region" description="Low complexity" evidence="7">
    <location>
        <begin position="26"/>
        <end position="41"/>
    </location>
</feature>
<evidence type="ECO:0000256" key="4">
    <source>
        <dbReference type="ARBA" id="ARBA00023125"/>
    </source>
</evidence>
<dbReference type="EMBL" id="JAAFAN010000003">
    <property type="protein sequence ID" value="NDO88142.1"/>
    <property type="molecule type" value="Genomic_DNA"/>
</dbReference>
<keyword evidence="4 6" id="KW-0238">DNA-binding</keyword>